<dbReference type="HAMAP" id="MF_00454">
    <property type="entry name" value="FluC"/>
    <property type="match status" value="1"/>
</dbReference>
<comment type="function">
    <text evidence="9 10">Fluoride-specific ion channel. Important for reducing fluoride concentration in the cell, thus reducing its toxicity.</text>
</comment>
<dbReference type="STRING" id="671072.PL9214640044"/>
<dbReference type="Proteomes" id="UP000184315">
    <property type="component" value="Unassembled WGS sequence"/>
</dbReference>
<keyword evidence="10" id="KW-0406">Ion transport</keyword>
<evidence type="ECO:0000256" key="3">
    <source>
        <dbReference type="ARBA" id="ARBA00022692"/>
    </source>
</evidence>
<keyword evidence="4 10" id="KW-1133">Transmembrane helix</keyword>
<feature type="binding site" evidence="10">
    <location>
        <position position="85"/>
    </location>
    <ligand>
        <name>Na(+)</name>
        <dbReference type="ChEBI" id="CHEBI:29101"/>
        <note>structural</note>
    </ligand>
</feature>
<keyword evidence="10" id="KW-0479">Metal-binding</keyword>
<protein>
    <recommendedName>
        <fullName evidence="10">Fluoride-specific ion channel FluC</fullName>
    </recommendedName>
</protein>
<dbReference type="GO" id="GO:0005886">
    <property type="term" value="C:plasma membrane"/>
    <property type="evidence" value="ECO:0007669"/>
    <property type="project" value="UniProtKB-SubCell"/>
</dbReference>
<feature type="transmembrane region" description="Helical" evidence="10">
    <location>
        <begin position="38"/>
        <end position="62"/>
    </location>
</feature>
<evidence type="ECO:0000256" key="4">
    <source>
        <dbReference type="ARBA" id="ARBA00022989"/>
    </source>
</evidence>
<dbReference type="AlphaFoldDB" id="A0A1J1LN83"/>
<dbReference type="GO" id="GO:0062054">
    <property type="term" value="F:fluoride channel activity"/>
    <property type="evidence" value="ECO:0007669"/>
    <property type="project" value="UniProtKB-UniRule"/>
</dbReference>
<gene>
    <name evidence="10 11" type="primary">crcB</name>
    <name evidence="10" type="synonym">fluC</name>
    <name evidence="11" type="ORF">PL9214640044</name>
</gene>
<feature type="transmembrane region" description="Helical" evidence="10">
    <location>
        <begin position="74"/>
        <end position="92"/>
    </location>
</feature>
<comment type="similarity">
    <text evidence="7 10">Belongs to the fluoride channel Fluc/FEX (TC 1.A.43) family.</text>
</comment>
<evidence type="ECO:0000256" key="9">
    <source>
        <dbReference type="ARBA" id="ARBA00049940"/>
    </source>
</evidence>
<evidence type="ECO:0000313" key="11">
    <source>
        <dbReference type="EMBL" id="CUR34037.1"/>
    </source>
</evidence>
<keyword evidence="5 10" id="KW-0472">Membrane</keyword>
<evidence type="ECO:0000256" key="1">
    <source>
        <dbReference type="ARBA" id="ARBA00004651"/>
    </source>
</evidence>
<dbReference type="OrthoDB" id="9815830at2"/>
<evidence type="ECO:0000256" key="6">
    <source>
        <dbReference type="ARBA" id="ARBA00023303"/>
    </source>
</evidence>
<sequence>MEFLKGRYAISVAIGAIFGALSRFYLTEATQAIFGKNFGFYSTFLINVTGCLLIAYILTLAIENIRQITPELRLMTTTGFCGAYTTFSTYGLEANGFLARGETQTMFLYFFGSAVVGMICVQIGVLLARAGLPKLKGEGIGRRVNKTK</sequence>
<name>A0A1J1LN83_9CYAN</name>
<comment type="catalytic activity">
    <reaction evidence="8">
        <text>fluoride(in) = fluoride(out)</text>
        <dbReference type="Rhea" id="RHEA:76159"/>
        <dbReference type="ChEBI" id="CHEBI:17051"/>
    </reaction>
    <physiologicalReaction direction="left-to-right" evidence="8">
        <dbReference type="Rhea" id="RHEA:76160"/>
    </physiologicalReaction>
</comment>
<keyword evidence="12" id="KW-1185">Reference proteome</keyword>
<feature type="transmembrane region" description="Helical" evidence="10">
    <location>
        <begin position="107"/>
        <end position="128"/>
    </location>
</feature>
<comment type="activity regulation">
    <text evidence="10">Na(+) is not transported, but it plays an essential structural role and its presence is essential for fluoride channel function.</text>
</comment>
<dbReference type="InterPro" id="IPR003691">
    <property type="entry name" value="FluC"/>
</dbReference>
<keyword evidence="6 10" id="KW-0407">Ion channel</keyword>
<reference evidence="12" key="1">
    <citation type="submission" date="2015-10" db="EMBL/GenBank/DDBJ databases">
        <authorList>
            <person name="Regsiter A."/>
            <person name="william w."/>
        </authorList>
    </citation>
    <scope>NUCLEOTIDE SEQUENCE [LARGE SCALE GENOMIC DNA]</scope>
</reference>
<evidence type="ECO:0000256" key="2">
    <source>
        <dbReference type="ARBA" id="ARBA00022475"/>
    </source>
</evidence>
<feature type="transmembrane region" description="Helical" evidence="10">
    <location>
        <begin position="7"/>
        <end position="26"/>
    </location>
</feature>
<organism evidence="11 12">
    <name type="scientific">Planktothrix tepida PCC 9214</name>
    <dbReference type="NCBI Taxonomy" id="671072"/>
    <lineage>
        <taxon>Bacteria</taxon>
        <taxon>Bacillati</taxon>
        <taxon>Cyanobacteriota</taxon>
        <taxon>Cyanophyceae</taxon>
        <taxon>Oscillatoriophycideae</taxon>
        <taxon>Oscillatoriales</taxon>
        <taxon>Microcoleaceae</taxon>
        <taxon>Planktothrix</taxon>
    </lineage>
</organism>
<comment type="subcellular location">
    <subcellularLocation>
        <location evidence="1 10">Cell membrane</location>
        <topology evidence="1 10">Multi-pass membrane protein</topology>
    </subcellularLocation>
</comment>
<evidence type="ECO:0000256" key="7">
    <source>
        <dbReference type="ARBA" id="ARBA00035120"/>
    </source>
</evidence>
<dbReference type="RefSeq" id="WP_072720544.1">
    <property type="nucleotide sequence ID" value="NZ_LN889812.1"/>
</dbReference>
<dbReference type="GO" id="GO:0046872">
    <property type="term" value="F:metal ion binding"/>
    <property type="evidence" value="ECO:0007669"/>
    <property type="project" value="UniProtKB-KW"/>
</dbReference>
<keyword evidence="10" id="KW-0813">Transport</keyword>
<evidence type="ECO:0000256" key="5">
    <source>
        <dbReference type="ARBA" id="ARBA00023136"/>
    </source>
</evidence>
<accession>A0A1J1LN83</accession>
<evidence type="ECO:0000313" key="12">
    <source>
        <dbReference type="Proteomes" id="UP000184315"/>
    </source>
</evidence>
<keyword evidence="2 10" id="KW-1003">Cell membrane</keyword>
<dbReference type="Pfam" id="PF02537">
    <property type="entry name" value="CRCB"/>
    <property type="match status" value="1"/>
</dbReference>
<dbReference type="PANTHER" id="PTHR28259:SF1">
    <property type="entry name" value="FLUORIDE EXPORT PROTEIN 1-RELATED"/>
    <property type="match status" value="1"/>
</dbReference>
<dbReference type="PANTHER" id="PTHR28259">
    <property type="entry name" value="FLUORIDE EXPORT PROTEIN 1-RELATED"/>
    <property type="match status" value="1"/>
</dbReference>
<evidence type="ECO:0000256" key="10">
    <source>
        <dbReference type="HAMAP-Rule" id="MF_00454"/>
    </source>
</evidence>
<dbReference type="GO" id="GO:0140114">
    <property type="term" value="P:cellular detoxification of fluoride"/>
    <property type="evidence" value="ECO:0007669"/>
    <property type="project" value="UniProtKB-UniRule"/>
</dbReference>
<evidence type="ECO:0000256" key="8">
    <source>
        <dbReference type="ARBA" id="ARBA00035585"/>
    </source>
</evidence>
<keyword evidence="10" id="KW-0915">Sodium</keyword>
<keyword evidence="3 10" id="KW-0812">Transmembrane</keyword>
<feature type="binding site" evidence="10">
    <location>
        <position position="82"/>
    </location>
    <ligand>
        <name>Na(+)</name>
        <dbReference type="ChEBI" id="CHEBI:29101"/>
        <note>structural</note>
    </ligand>
</feature>
<proteinExistence type="inferred from homology"/>
<dbReference type="EMBL" id="CZDF01000171">
    <property type="protein sequence ID" value="CUR34037.1"/>
    <property type="molecule type" value="Genomic_DNA"/>
</dbReference>